<reference evidence="8" key="3">
    <citation type="submission" date="2015-06" db="UniProtKB">
        <authorList>
            <consortium name="EnsemblProtists"/>
        </authorList>
    </citation>
    <scope>IDENTIFICATION</scope>
</reference>
<evidence type="ECO:0000256" key="4">
    <source>
        <dbReference type="ARBA" id="ARBA00022777"/>
    </source>
</evidence>
<reference evidence="7 9" key="1">
    <citation type="journal article" date="2012" name="Nature">
        <title>Algal genomes reveal evolutionary mosaicism and the fate of nucleomorphs.</title>
        <authorList>
            <consortium name="DOE Joint Genome Institute"/>
            <person name="Curtis B.A."/>
            <person name="Tanifuji G."/>
            <person name="Burki F."/>
            <person name="Gruber A."/>
            <person name="Irimia M."/>
            <person name="Maruyama S."/>
            <person name="Arias M.C."/>
            <person name="Ball S.G."/>
            <person name="Gile G.H."/>
            <person name="Hirakawa Y."/>
            <person name="Hopkins J.F."/>
            <person name="Kuo A."/>
            <person name="Rensing S.A."/>
            <person name="Schmutz J."/>
            <person name="Symeonidi A."/>
            <person name="Elias M."/>
            <person name="Eveleigh R.J."/>
            <person name="Herman E.K."/>
            <person name="Klute M.J."/>
            <person name="Nakayama T."/>
            <person name="Obornik M."/>
            <person name="Reyes-Prieto A."/>
            <person name="Armbrust E.V."/>
            <person name="Aves S.J."/>
            <person name="Beiko R.G."/>
            <person name="Coutinho P."/>
            <person name="Dacks J.B."/>
            <person name="Durnford D.G."/>
            <person name="Fast N.M."/>
            <person name="Green B.R."/>
            <person name="Grisdale C.J."/>
            <person name="Hempel F."/>
            <person name="Henrissat B."/>
            <person name="Hoppner M.P."/>
            <person name="Ishida K."/>
            <person name="Kim E."/>
            <person name="Koreny L."/>
            <person name="Kroth P.G."/>
            <person name="Liu Y."/>
            <person name="Malik S.B."/>
            <person name="Maier U.G."/>
            <person name="McRose D."/>
            <person name="Mock T."/>
            <person name="Neilson J.A."/>
            <person name="Onodera N.T."/>
            <person name="Poole A.M."/>
            <person name="Pritham E.J."/>
            <person name="Richards T.A."/>
            <person name="Rocap G."/>
            <person name="Roy S.W."/>
            <person name="Sarai C."/>
            <person name="Schaack S."/>
            <person name="Shirato S."/>
            <person name="Slamovits C.H."/>
            <person name="Spencer D.F."/>
            <person name="Suzuki S."/>
            <person name="Worden A.Z."/>
            <person name="Zauner S."/>
            <person name="Barry K."/>
            <person name="Bell C."/>
            <person name="Bharti A.K."/>
            <person name="Crow J.A."/>
            <person name="Grimwood J."/>
            <person name="Kramer R."/>
            <person name="Lindquist E."/>
            <person name="Lucas S."/>
            <person name="Salamov A."/>
            <person name="McFadden G.I."/>
            <person name="Lane C.E."/>
            <person name="Keeling P.J."/>
            <person name="Gray M.W."/>
            <person name="Grigoriev I.V."/>
            <person name="Archibald J.M."/>
        </authorList>
    </citation>
    <scope>NUCLEOTIDE SEQUENCE</scope>
    <source>
        <strain evidence="7 9">CCMP2712</strain>
    </source>
</reference>
<dbReference type="EMBL" id="JH992980">
    <property type="protein sequence ID" value="EKX49963.1"/>
    <property type="molecule type" value="Genomic_DNA"/>
</dbReference>
<gene>
    <name evidence="7" type="ORF">GUITHDRAFT_59874</name>
</gene>
<name>L1JPH2_GUITC</name>
<sequence>CLVMEKMHGSLHEVVEQMGPFALSLECLQKLSFQLLTSLSFLASNGVVHADIRPENVLLRESPWKKVNGRELPKSLSIKVKLADMGNSFRMKNSSAYHDDFELQTLYYRAPEVLFGMPFTTQIDMWSLGCLLVEAYIGRRLF</sequence>
<keyword evidence="5" id="KW-0067">ATP-binding</keyword>
<dbReference type="OrthoDB" id="437530at2759"/>
<keyword evidence="9" id="KW-1185">Reference proteome</keyword>
<evidence type="ECO:0000313" key="7">
    <source>
        <dbReference type="EMBL" id="EKX49963.1"/>
    </source>
</evidence>
<evidence type="ECO:0000313" key="9">
    <source>
        <dbReference type="Proteomes" id="UP000011087"/>
    </source>
</evidence>
<dbReference type="RefSeq" id="XP_005836943.1">
    <property type="nucleotide sequence ID" value="XM_005836886.1"/>
</dbReference>
<accession>L1JPH2</accession>
<feature type="non-terminal residue" evidence="7">
    <location>
        <position position="142"/>
    </location>
</feature>
<feature type="non-terminal residue" evidence="7">
    <location>
        <position position="1"/>
    </location>
</feature>
<dbReference type="Proteomes" id="UP000011087">
    <property type="component" value="Unassembled WGS sequence"/>
</dbReference>
<dbReference type="PANTHER" id="PTHR24058:SF130">
    <property type="entry name" value="SERINE_THREONINE PROTEIN KINASES-RELATED"/>
    <property type="match status" value="1"/>
</dbReference>
<protein>
    <recommendedName>
        <fullName evidence="6">Protein kinase domain-containing protein</fullName>
    </recommendedName>
</protein>
<dbReference type="Pfam" id="PF00069">
    <property type="entry name" value="Pkinase"/>
    <property type="match status" value="1"/>
</dbReference>
<evidence type="ECO:0000313" key="8">
    <source>
        <dbReference type="EnsemblProtists" id="EKX49963"/>
    </source>
</evidence>
<evidence type="ECO:0000256" key="2">
    <source>
        <dbReference type="ARBA" id="ARBA00022679"/>
    </source>
</evidence>
<dbReference type="KEGG" id="gtt:GUITHDRAFT_59874"/>
<dbReference type="InterPro" id="IPR000719">
    <property type="entry name" value="Prot_kinase_dom"/>
</dbReference>
<keyword evidence="3" id="KW-0547">Nucleotide-binding</keyword>
<dbReference type="OMA" id="GKDERDQ"/>
<keyword evidence="1" id="KW-0723">Serine/threonine-protein kinase</keyword>
<dbReference type="PANTHER" id="PTHR24058">
    <property type="entry name" value="DUAL SPECIFICITY PROTEIN KINASE"/>
    <property type="match status" value="1"/>
</dbReference>
<keyword evidence="4" id="KW-0418">Kinase</keyword>
<keyword evidence="2" id="KW-0808">Transferase</keyword>
<dbReference type="STRING" id="905079.L1JPH2"/>
<dbReference type="SUPFAM" id="SSF56112">
    <property type="entry name" value="Protein kinase-like (PK-like)"/>
    <property type="match status" value="1"/>
</dbReference>
<dbReference type="AlphaFoldDB" id="L1JPH2"/>
<dbReference type="Gene3D" id="1.10.510.10">
    <property type="entry name" value="Transferase(Phosphotransferase) domain 1"/>
    <property type="match status" value="1"/>
</dbReference>
<evidence type="ECO:0000256" key="1">
    <source>
        <dbReference type="ARBA" id="ARBA00022527"/>
    </source>
</evidence>
<dbReference type="SMART" id="SM00220">
    <property type="entry name" value="S_TKc"/>
    <property type="match status" value="1"/>
</dbReference>
<evidence type="ECO:0000256" key="3">
    <source>
        <dbReference type="ARBA" id="ARBA00022741"/>
    </source>
</evidence>
<organism evidence="7">
    <name type="scientific">Guillardia theta (strain CCMP2712)</name>
    <name type="common">Cryptophyte</name>
    <dbReference type="NCBI Taxonomy" id="905079"/>
    <lineage>
        <taxon>Eukaryota</taxon>
        <taxon>Cryptophyceae</taxon>
        <taxon>Pyrenomonadales</taxon>
        <taxon>Geminigeraceae</taxon>
        <taxon>Guillardia</taxon>
    </lineage>
</organism>
<reference evidence="9" key="2">
    <citation type="submission" date="2012-11" db="EMBL/GenBank/DDBJ databases">
        <authorList>
            <person name="Kuo A."/>
            <person name="Curtis B.A."/>
            <person name="Tanifuji G."/>
            <person name="Burki F."/>
            <person name="Gruber A."/>
            <person name="Irimia M."/>
            <person name="Maruyama S."/>
            <person name="Arias M.C."/>
            <person name="Ball S.G."/>
            <person name="Gile G.H."/>
            <person name="Hirakawa Y."/>
            <person name="Hopkins J.F."/>
            <person name="Rensing S.A."/>
            <person name="Schmutz J."/>
            <person name="Symeonidi A."/>
            <person name="Elias M."/>
            <person name="Eveleigh R.J."/>
            <person name="Herman E.K."/>
            <person name="Klute M.J."/>
            <person name="Nakayama T."/>
            <person name="Obornik M."/>
            <person name="Reyes-Prieto A."/>
            <person name="Armbrust E.V."/>
            <person name="Aves S.J."/>
            <person name="Beiko R.G."/>
            <person name="Coutinho P."/>
            <person name="Dacks J.B."/>
            <person name="Durnford D.G."/>
            <person name="Fast N.M."/>
            <person name="Green B.R."/>
            <person name="Grisdale C."/>
            <person name="Hempe F."/>
            <person name="Henrissat B."/>
            <person name="Hoppner M.P."/>
            <person name="Ishida K.-I."/>
            <person name="Kim E."/>
            <person name="Koreny L."/>
            <person name="Kroth P.G."/>
            <person name="Liu Y."/>
            <person name="Malik S.-B."/>
            <person name="Maier U.G."/>
            <person name="McRose D."/>
            <person name="Mock T."/>
            <person name="Neilson J.A."/>
            <person name="Onodera N.T."/>
            <person name="Poole A.M."/>
            <person name="Pritham E.J."/>
            <person name="Richards T.A."/>
            <person name="Rocap G."/>
            <person name="Roy S.W."/>
            <person name="Sarai C."/>
            <person name="Schaack S."/>
            <person name="Shirato S."/>
            <person name="Slamovits C.H."/>
            <person name="Spencer D.F."/>
            <person name="Suzuki S."/>
            <person name="Worden A.Z."/>
            <person name="Zauner S."/>
            <person name="Barry K."/>
            <person name="Bell C."/>
            <person name="Bharti A.K."/>
            <person name="Crow J.A."/>
            <person name="Grimwood J."/>
            <person name="Kramer R."/>
            <person name="Lindquist E."/>
            <person name="Lucas S."/>
            <person name="Salamov A."/>
            <person name="McFadden G.I."/>
            <person name="Lane C.E."/>
            <person name="Keeling P.J."/>
            <person name="Gray M.W."/>
            <person name="Grigoriev I.V."/>
            <person name="Archibald J.M."/>
        </authorList>
    </citation>
    <scope>NUCLEOTIDE SEQUENCE</scope>
    <source>
        <strain evidence="9">CCMP2712</strain>
    </source>
</reference>
<evidence type="ECO:0000256" key="5">
    <source>
        <dbReference type="ARBA" id="ARBA00022840"/>
    </source>
</evidence>
<dbReference type="HOGENOM" id="CLU_1820870_0_0_1"/>
<dbReference type="PROSITE" id="PS50011">
    <property type="entry name" value="PROTEIN_KINASE_DOM"/>
    <property type="match status" value="1"/>
</dbReference>
<dbReference type="GeneID" id="17306666"/>
<dbReference type="InterPro" id="IPR011009">
    <property type="entry name" value="Kinase-like_dom_sf"/>
</dbReference>
<dbReference type="EnsemblProtists" id="EKX49963">
    <property type="protein sequence ID" value="EKX49963"/>
    <property type="gene ID" value="GUITHDRAFT_59874"/>
</dbReference>
<proteinExistence type="predicted"/>
<dbReference type="InterPro" id="IPR008266">
    <property type="entry name" value="Tyr_kinase_AS"/>
</dbReference>
<dbReference type="eggNOG" id="KOG0667">
    <property type="taxonomic scope" value="Eukaryota"/>
</dbReference>
<dbReference type="GO" id="GO:0004674">
    <property type="term" value="F:protein serine/threonine kinase activity"/>
    <property type="evidence" value="ECO:0007669"/>
    <property type="project" value="UniProtKB-KW"/>
</dbReference>
<dbReference type="PROSITE" id="PS00109">
    <property type="entry name" value="PROTEIN_KINASE_TYR"/>
    <property type="match status" value="1"/>
</dbReference>
<dbReference type="PaxDb" id="55529-EKX49963"/>
<dbReference type="InterPro" id="IPR050494">
    <property type="entry name" value="Ser_Thr_dual-spec_kinase"/>
</dbReference>
<dbReference type="GO" id="GO:0005524">
    <property type="term" value="F:ATP binding"/>
    <property type="evidence" value="ECO:0007669"/>
    <property type="project" value="UniProtKB-KW"/>
</dbReference>
<feature type="domain" description="Protein kinase" evidence="6">
    <location>
        <begin position="1"/>
        <end position="142"/>
    </location>
</feature>
<evidence type="ECO:0000259" key="6">
    <source>
        <dbReference type="PROSITE" id="PS50011"/>
    </source>
</evidence>